<dbReference type="InterPro" id="IPR023214">
    <property type="entry name" value="HAD_sf"/>
</dbReference>
<protein>
    <submittedName>
        <fullName evidence="1">Cof-like hydrolase</fullName>
    </submittedName>
    <submittedName>
        <fullName evidence="2">Cof-type HAD-IIB family hydrolase</fullName>
    </submittedName>
</protein>
<reference evidence="1 3" key="1">
    <citation type="submission" date="2007-08" db="EMBL/GenBank/DDBJ databases">
        <title>Draft genome sequence of Clostridium leptum (DSM 753).</title>
        <authorList>
            <person name="Sudarsanam P."/>
            <person name="Ley R."/>
            <person name="Guruge J."/>
            <person name="Turnbaugh P.J."/>
            <person name="Mahowald M."/>
            <person name="Liep D."/>
            <person name="Gordon J."/>
        </authorList>
    </citation>
    <scope>NUCLEOTIDE SEQUENCE [LARGE SCALE GENOMIC DNA]</scope>
    <source>
        <strain evidence="1 3">DSM 753</strain>
    </source>
</reference>
<keyword evidence="4" id="KW-1185">Reference proteome</keyword>
<dbReference type="SFLD" id="SFLDG01140">
    <property type="entry name" value="C2.B:_Phosphomannomutase_and_P"/>
    <property type="match status" value="1"/>
</dbReference>
<dbReference type="InterPro" id="IPR036412">
    <property type="entry name" value="HAD-like_sf"/>
</dbReference>
<dbReference type="PANTHER" id="PTHR10000:SF8">
    <property type="entry name" value="HAD SUPERFAMILY HYDROLASE-LIKE, TYPE 3"/>
    <property type="match status" value="1"/>
</dbReference>
<dbReference type="SFLD" id="SFLDS00003">
    <property type="entry name" value="Haloacid_Dehalogenase"/>
    <property type="match status" value="1"/>
</dbReference>
<dbReference type="CDD" id="cd07518">
    <property type="entry name" value="HAD_YbiV-Like"/>
    <property type="match status" value="1"/>
</dbReference>
<dbReference type="GO" id="GO:0016791">
    <property type="term" value="F:phosphatase activity"/>
    <property type="evidence" value="ECO:0007669"/>
    <property type="project" value="UniProtKB-ARBA"/>
</dbReference>
<dbReference type="Gene3D" id="3.40.50.1000">
    <property type="entry name" value="HAD superfamily/HAD-like"/>
    <property type="match status" value="1"/>
</dbReference>
<evidence type="ECO:0000313" key="3">
    <source>
        <dbReference type="Proteomes" id="UP000003490"/>
    </source>
</evidence>
<dbReference type="Gene3D" id="3.30.1240.10">
    <property type="match status" value="1"/>
</dbReference>
<reference evidence="1 3" key="2">
    <citation type="submission" date="2007-08" db="EMBL/GenBank/DDBJ databases">
        <authorList>
            <person name="Fulton L."/>
            <person name="Clifton S."/>
            <person name="Fulton B."/>
            <person name="Xu J."/>
            <person name="Minx P."/>
            <person name="Pepin K.H."/>
            <person name="Johnson M."/>
            <person name="Thiruvilangam P."/>
            <person name="Bhonagiri V."/>
            <person name="Nash W.E."/>
            <person name="Wang C."/>
            <person name="Mardis E.R."/>
            <person name="Wilson R.K."/>
        </authorList>
    </citation>
    <scope>NUCLEOTIDE SEQUENCE [LARGE SCALE GENOMIC DNA]</scope>
    <source>
        <strain evidence="1 3">DSM 753</strain>
    </source>
</reference>
<evidence type="ECO:0000313" key="2">
    <source>
        <dbReference type="EMBL" id="PEQ23980.1"/>
    </source>
</evidence>
<dbReference type="PROSITE" id="PS01228">
    <property type="entry name" value="COF_1"/>
    <property type="match status" value="1"/>
</dbReference>
<dbReference type="NCBIfam" id="TIGR01484">
    <property type="entry name" value="HAD-SF-IIB"/>
    <property type="match status" value="1"/>
</dbReference>
<reference evidence="2 4" key="3">
    <citation type="submission" date="2017-07" db="EMBL/GenBank/DDBJ databases">
        <title>Prevalence of linear plasmids in Cutibacterium (Propionibacterium) acnes isolates obtained from prostatic tissue.</title>
        <authorList>
            <person name="Davidsson S."/>
            <person name="Carlsson J."/>
            <person name="Molling P."/>
            <person name="Andren O."/>
            <person name="Andersson S.-O."/>
            <person name="Brzuszkiewicz E."/>
            <person name="Poehlein A."/>
            <person name="Al-Zeer M."/>
            <person name="Brinkmann V."/>
            <person name="Scavenius C."/>
            <person name="Nazipi S."/>
            <person name="Soderquist B."/>
            <person name="Bruggemann H."/>
        </authorList>
    </citation>
    <scope>NUCLEOTIDE SEQUENCE [LARGE SCALE GENOMIC DNA]</scope>
    <source>
        <strain evidence="2 4">DSM 753</strain>
    </source>
</reference>
<dbReference type="PANTHER" id="PTHR10000">
    <property type="entry name" value="PHOSPHOSERINE PHOSPHATASE"/>
    <property type="match status" value="1"/>
</dbReference>
<dbReference type="NCBIfam" id="TIGR00099">
    <property type="entry name" value="Cof-subfamily"/>
    <property type="match status" value="1"/>
</dbReference>
<dbReference type="SUPFAM" id="SSF56784">
    <property type="entry name" value="HAD-like"/>
    <property type="match status" value="1"/>
</dbReference>
<accession>A7VVP1</accession>
<proteinExistence type="predicted"/>
<dbReference type="eggNOG" id="COG0561">
    <property type="taxonomic scope" value="Bacteria"/>
</dbReference>
<dbReference type="EMBL" id="NOXF01000009">
    <property type="protein sequence ID" value="PEQ23980.1"/>
    <property type="molecule type" value="Genomic_DNA"/>
</dbReference>
<keyword evidence="1" id="KW-0378">Hydrolase</keyword>
<dbReference type="Proteomes" id="UP000003490">
    <property type="component" value="Unassembled WGS sequence"/>
</dbReference>
<dbReference type="Proteomes" id="UP000220611">
    <property type="component" value="Unassembled WGS sequence"/>
</dbReference>
<sequence length="304" mass="34614">MTFVMAFKHCRQRPRLFPFGMGSKKNLNLHIDRKAVIPMIRLIASDLDGTLLNSQRQLPKDFFSVIDRLNQLGVLFIAASGRSYPTLRRDFAPHSDELCFISDNGARIAEHGKILQKDPIPPQVVSQVLETCASLPEVKPVLTSDRGTYANTKGEPWFHDCILAYFDNYQQVDDLSSVHEDFYKISLCDRAGAVKNSFRLMPQSLRDSADLQVSGFIWLDVMKKGVDKGKALQAFQKRYGISKEETMVFGDFYNDSQMLLQAKYSFVMENANEDMKPFGNFIAPSNDDDGVMRMIKKYVLDARR</sequence>
<dbReference type="HOGENOM" id="CLU_044146_5_1_9"/>
<evidence type="ECO:0000313" key="1">
    <source>
        <dbReference type="EMBL" id="EDO61041.1"/>
    </source>
</evidence>
<organism evidence="1 3">
    <name type="scientific">[Clostridium] leptum DSM 753</name>
    <dbReference type="NCBI Taxonomy" id="428125"/>
    <lineage>
        <taxon>Bacteria</taxon>
        <taxon>Bacillati</taxon>
        <taxon>Bacillota</taxon>
        <taxon>Clostridia</taxon>
        <taxon>Eubacteriales</taxon>
        <taxon>Oscillospiraceae</taxon>
        <taxon>Oscillospiraceae incertae sedis</taxon>
    </lineage>
</organism>
<dbReference type="GO" id="GO:0005829">
    <property type="term" value="C:cytosol"/>
    <property type="evidence" value="ECO:0007669"/>
    <property type="project" value="TreeGrafter"/>
</dbReference>
<dbReference type="OrthoDB" id="9814970at2"/>
<gene>
    <name evidence="2" type="ORF">CH238_11405</name>
    <name evidence="1" type="ORF">CLOLEP_02653</name>
</gene>
<dbReference type="Pfam" id="PF08282">
    <property type="entry name" value="Hydrolase_3"/>
    <property type="match status" value="1"/>
</dbReference>
<comment type="caution">
    <text evidence="1">The sequence shown here is derived from an EMBL/GenBank/DDBJ whole genome shotgun (WGS) entry which is preliminary data.</text>
</comment>
<name>A7VVP1_9FIRM</name>
<dbReference type="EMBL" id="ABCB02000019">
    <property type="protein sequence ID" value="EDO61041.1"/>
    <property type="molecule type" value="Genomic_DNA"/>
</dbReference>
<dbReference type="SFLD" id="SFLDG01144">
    <property type="entry name" value="C2.B.4:_PGP_Like"/>
    <property type="match status" value="1"/>
</dbReference>
<evidence type="ECO:0000313" key="4">
    <source>
        <dbReference type="Proteomes" id="UP000220611"/>
    </source>
</evidence>
<dbReference type="InterPro" id="IPR000150">
    <property type="entry name" value="Cof"/>
</dbReference>
<dbReference type="AlphaFoldDB" id="A7VVP1"/>
<dbReference type="GO" id="GO:0000287">
    <property type="term" value="F:magnesium ion binding"/>
    <property type="evidence" value="ECO:0007669"/>
    <property type="project" value="TreeGrafter"/>
</dbReference>
<dbReference type="InterPro" id="IPR006379">
    <property type="entry name" value="HAD-SF_hydro_IIB"/>
</dbReference>